<dbReference type="FunFam" id="3.30.160.60:FF:000688">
    <property type="entry name" value="zinc finger protein 197 isoform X1"/>
    <property type="match status" value="1"/>
</dbReference>
<dbReference type="RefSeq" id="XP_025832298.1">
    <property type="nucleotide sequence ID" value="XM_025976513.1"/>
</dbReference>
<dbReference type="Proteomes" id="UP000192223">
    <property type="component" value="Unplaced"/>
</dbReference>
<dbReference type="SMART" id="SM00868">
    <property type="entry name" value="zf-AD"/>
    <property type="match status" value="1"/>
</dbReference>
<evidence type="ECO:0000313" key="11">
    <source>
        <dbReference type="RefSeq" id="XP_025832298.1"/>
    </source>
</evidence>
<proteinExistence type="predicted"/>
<feature type="binding site" evidence="7">
    <location>
        <position position="53"/>
    </location>
    <ligand>
        <name>Zn(2+)</name>
        <dbReference type="ChEBI" id="CHEBI:29105"/>
    </ligand>
</feature>
<dbReference type="OrthoDB" id="6077919at2759"/>
<feature type="domain" description="C2H2-type" evidence="8">
    <location>
        <begin position="158"/>
        <end position="185"/>
    </location>
</feature>
<dbReference type="InterPro" id="IPR013087">
    <property type="entry name" value="Znf_C2H2_type"/>
</dbReference>
<evidence type="ECO:0000256" key="7">
    <source>
        <dbReference type="PROSITE-ProRule" id="PRU01263"/>
    </source>
</evidence>
<evidence type="ECO:0000259" key="9">
    <source>
        <dbReference type="PROSITE" id="PS51915"/>
    </source>
</evidence>
<dbReference type="SUPFAM" id="SSF57667">
    <property type="entry name" value="beta-beta-alpha zinc fingers"/>
    <property type="match status" value="6"/>
</dbReference>
<dbReference type="PROSITE" id="PS50157">
    <property type="entry name" value="ZINC_FINGER_C2H2_2"/>
    <property type="match status" value="8"/>
</dbReference>
<feature type="domain" description="C2H2-type" evidence="8">
    <location>
        <begin position="376"/>
        <end position="394"/>
    </location>
</feature>
<reference evidence="11" key="1">
    <citation type="submission" date="2025-08" db="UniProtKB">
        <authorList>
            <consortium name="RefSeq"/>
        </authorList>
    </citation>
    <scope>IDENTIFICATION</scope>
    <source>
        <tissue evidence="11">Entire body</tissue>
    </source>
</reference>
<evidence type="ECO:0000313" key="10">
    <source>
        <dbReference type="Proteomes" id="UP000192223"/>
    </source>
</evidence>
<gene>
    <name evidence="11" type="primary">LOC112905015</name>
</gene>
<evidence type="ECO:0000259" key="8">
    <source>
        <dbReference type="PROSITE" id="PS50157"/>
    </source>
</evidence>
<feature type="domain" description="ZAD" evidence="9">
    <location>
        <begin position="2"/>
        <end position="77"/>
    </location>
</feature>
<feature type="binding site" evidence="7">
    <location>
        <position position="4"/>
    </location>
    <ligand>
        <name>Zn(2+)</name>
        <dbReference type="ChEBI" id="CHEBI:29105"/>
    </ligand>
</feature>
<keyword evidence="1 7" id="KW-0479">Metal-binding</keyword>
<evidence type="ECO:0000256" key="3">
    <source>
        <dbReference type="ARBA" id="ARBA00022771"/>
    </source>
</evidence>
<dbReference type="PROSITE" id="PS51915">
    <property type="entry name" value="ZAD"/>
    <property type="match status" value="1"/>
</dbReference>
<feature type="domain" description="C2H2-type" evidence="8">
    <location>
        <begin position="320"/>
        <end position="347"/>
    </location>
</feature>
<feature type="binding site" evidence="7">
    <location>
        <position position="50"/>
    </location>
    <ligand>
        <name>Zn(2+)</name>
        <dbReference type="ChEBI" id="CHEBI:29105"/>
    </ligand>
</feature>
<keyword evidence="4 7" id="KW-0862">Zinc</keyword>
<dbReference type="FunFam" id="3.30.160.60:FF:000065">
    <property type="entry name" value="B-cell CLL/lymphoma 6, member B"/>
    <property type="match status" value="1"/>
</dbReference>
<protein>
    <submittedName>
        <fullName evidence="11">Zinc finger protein 664-like</fullName>
    </submittedName>
</protein>
<dbReference type="Pfam" id="PF07776">
    <property type="entry name" value="zf-AD"/>
    <property type="match status" value="1"/>
</dbReference>
<dbReference type="InterPro" id="IPR036236">
    <property type="entry name" value="Znf_C2H2_sf"/>
</dbReference>
<feature type="binding site" evidence="7">
    <location>
        <position position="7"/>
    </location>
    <ligand>
        <name>Zn(2+)</name>
        <dbReference type="ChEBI" id="CHEBI:29105"/>
    </ligand>
</feature>
<sequence length="404" mass="47714">MFTCRLCLHNKLEKQEIVSIRSDNIQLLKRIKDCVSLDIKENAALPGFVCLLCIQKITDWENFKHICQQSNAILLEKLHDSKDVLYNNPYLDNEKKLSISEDVKNENTYEEQFFENDLEQPKLLSSGDYYVCDICCEEFDNCFDYLDHQERHNGEPVFRCDICFEVFSFRKDLVFHDQNHKTRCPYCSKDIIKSGMKLHLIIHTDRFKCDKCGGRFNSRCNLDIHMIKVHTNIKTHVCDTCGKCFSCQSSLKVHLRTHSEKRLYRCTECDYMGRTAAALYAHKTTHSYDLRVCQHCPKTFKSGRNLKDHLRRVHSKEKKHRCPKCNKTFVDKYMLSIHQRWHTGDRRYKCNICSKAFIRSDGLNNHMDTHEFHAKYDCQRCGKKFKMKRSVVRHTCTANSISNE</sequence>
<keyword evidence="3 6" id="KW-0863">Zinc-finger</keyword>
<feature type="domain" description="C2H2-type" evidence="8">
    <location>
        <begin position="207"/>
        <end position="235"/>
    </location>
</feature>
<dbReference type="Pfam" id="PF00096">
    <property type="entry name" value="zf-C2H2"/>
    <property type="match status" value="3"/>
</dbReference>
<evidence type="ECO:0000256" key="1">
    <source>
        <dbReference type="ARBA" id="ARBA00022723"/>
    </source>
</evidence>
<dbReference type="Gene3D" id="3.30.160.60">
    <property type="entry name" value="Classic Zinc Finger"/>
    <property type="match status" value="6"/>
</dbReference>
<dbReference type="InterPro" id="IPR012934">
    <property type="entry name" value="Znf_AD"/>
</dbReference>
<keyword evidence="5" id="KW-0539">Nucleus</keyword>
<dbReference type="AlphaFoldDB" id="A0A7F5R8J2"/>
<feature type="domain" description="C2H2-type" evidence="8">
    <location>
        <begin position="236"/>
        <end position="263"/>
    </location>
</feature>
<keyword evidence="2" id="KW-0677">Repeat</keyword>
<evidence type="ECO:0000256" key="5">
    <source>
        <dbReference type="ARBA" id="ARBA00023242"/>
    </source>
</evidence>
<dbReference type="PANTHER" id="PTHR24393:SF34">
    <property type="entry name" value="PR_SET DOMAIN 13"/>
    <property type="match status" value="1"/>
</dbReference>
<dbReference type="SUPFAM" id="SSF57716">
    <property type="entry name" value="Glucocorticoid receptor-like (DNA-binding domain)"/>
    <property type="match status" value="1"/>
</dbReference>
<dbReference type="FunCoup" id="A0A7F5R8J2">
    <property type="interactions" value="125"/>
</dbReference>
<dbReference type="Gene3D" id="3.40.1800.20">
    <property type="match status" value="1"/>
</dbReference>
<feature type="domain" description="C2H2-type" evidence="8">
    <location>
        <begin position="130"/>
        <end position="157"/>
    </location>
</feature>
<dbReference type="GeneID" id="112905015"/>
<dbReference type="GO" id="GO:0030674">
    <property type="term" value="F:protein-macromolecule adaptor activity"/>
    <property type="evidence" value="ECO:0007669"/>
    <property type="project" value="UniProtKB-ARBA"/>
</dbReference>
<accession>A0A7F5R8J2</accession>
<dbReference type="FunFam" id="3.30.160.60:FF:000096">
    <property type="entry name" value="Zinc finger and BTB domain-containing protein 18 isoform 1"/>
    <property type="match status" value="1"/>
</dbReference>
<evidence type="ECO:0000256" key="4">
    <source>
        <dbReference type="ARBA" id="ARBA00022833"/>
    </source>
</evidence>
<dbReference type="GO" id="GO:0008270">
    <property type="term" value="F:zinc ion binding"/>
    <property type="evidence" value="ECO:0007669"/>
    <property type="project" value="UniProtKB-UniRule"/>
</dbReference>
<feature type="domain" description="C2H2-type" evidence="8">
    <location>
        <begin position="291"/>
        <end position="319"/>
    </location>
</feature>
<dbReference type="KEGG" id="apln:112905015"/>
<dbReference type="SMART" id="SM00355">
    <property type="entry name" value="ZnF_C2H2"/>
    <property type="match status" value="10"/>
</dbReference>
<dbReference type="InParanoid" id="A0A7F5R8J2"/>
<feature type="domain" description="C2H2-type" evidence="8">
    <location>
        <begin position="348"/>
        <end position="370"/>
    </location>
</feature>
<dbReference type="GO" id="GO:0000978">
    <property type="term" value="F:RNA polymerase II cis-regulatory region sequence-specific DNA binding"/>
    <property type="evidence" value="ECO:0007669"/>
    <property type="project" value="TreeGrafter"/>
</dbReference>
<evidence type="ECO:0000256" key="2">
    <source>
        <dbReference type="ARBA" id="ARBA00022737"/>
    </source>
</evidence>
<evidence type="ECO:0000256" key="6">
    <source>
        <dbReference type="PROSITE-ProRule" id="PRU00042"/>
    </source>
</evidence>
<keyword evidence="10" id="KW-1185">Reference proteome</keyword>
<dbReference type="GO" id="GO:0001228">
    <property type="term" value="F:DNA-binding transcription activator activity, RNA polymerase II-specific"/>
    <property type="evidence" value="ECO:0007669"/>
    <property type="project" value="TreeGrafter"/>
</dbReference>
<name>A0A7F5R8J2_AGRPL</name>
<organism evidence="10 11">
    <name type="scientific">Agrilus planipennis</name>
    <name type="common">Emerald ash borer</name>
    <name type="synonym">Agrilus marcopoli</name>
    <dbReference type="NCBI Taxonomy" id="224129"/>
    <lineage>
        <taxon>Eukaryota</taxon>
        <taxon>Metazoa</taxon>
        <taxon>Ecdysozoa</taxon>
        <taxon>Arthropoda</taxon>
        <taxon>Hexapoda</taxon>
        <taxon>Insecta</taxon>
        <taxon>Pterygota</taxon>
        <taxon>Neoptera</taxon>
        <taxon>Endopterygota</taxon>
        <taxon>Coleoptera</taxon>
        <taxon>Polyphaga</taxon>
        <taxon>Elateriformia</taxon>
        <taxon>Buprestoidea</taxon>
        <taxon>Buprestidae</taxon>
        <taxon>Agrilinae</taxon>
        <taxon>Agrilus</taxon>
    </lineage>
</organism>
<dbReference type="Pfam" id="PF13894">
    <property type="entry name" value="zf-C2H2_4"/>
    <property type="match status" value="2"/>
</dbReference>
<dbReference type="PANTHER" id="PTHR24393">
    <property type="entry name" value="ZINC FINGER PROTEIN"/>
    <property type="match status" value="1"/>
</dbReference>
<dbReference type="GO" id="GO:0005634">
    <property type="term" value="C:nucleus"/>
    <property type="evidence" value="ECO:0007669"/>
    <property type="project" value="UniProtKB-SubCell"/>
</dbReference>
<dbReference type="PROSITE" id="PS00028">
    <property type="entry name" value="ZINC_FINGER_C2H2_1"/>
    <property type="match status" value="7"/>
</dbReference>